<organism evidence="2 3">
    <name type="scientific">Arctia plantaginis</name>
    <name type="common">Wood tiger moth</name>
    <name type="synonym">Phalaena plantaginis</name>
    <dbReference type="NCBI Taxonomy" id="874455"/>
    <lineage>
        <taxon>Eukaryota</taxon>
        <taxon>Metazoa</taxon>
        <taxon>Ecdysozoa</taxon>
        <taxon>Arthropoda</taxon>
        <taxon>Hexapoda</taxon>
        <taxon>Insecta</taxon>
        <taxon>Pterygota</taxon>
        <taxon>Neoptera</taxon>
        <taxon>Endopterygota</taxon>
        <taxon>Lepidoptera</taxon>
        <taxon>Glossata</taxon>
        <taxon>Ditrysia</taxon>
        <taxon>Noctuoidea</taxon>
        <taxon>Erebidae</taxon>
        <taxon>Arctiinae</taxon>
        <taxon>Arctia</taxon>
    </lineage>
</organism>
<protein>
    <submittedName>
        <fullName evidence="2">Uncharacterized protein</fullName>
    </submittedName>
</protein>
<name>A0A8S0ZAZ5_ARCPL</name>
<evidence type="ECO:0000313" key="2">
    <source>
        <dbReference type="EMBL" id="CAB3228954.1"/>
    </source>
</evidence>
<dbReference type="Proteomes" id="UP000494256">
    <property type="component" value="Unassembled WGS sequence"/>
</dbReference>
<reference evidence="2 3" key="1">
    <citation type="submission" date="2020-04" db="EMBL/GenBank/DDBJ databases">
        <authorList>
            <person name="Wallbank WR R."/>
            <person name="Pardo Diaz C."/>
            <person name="Kozak K."/>
            <person name="Martin S."/>
            <person name="Jiggins C."/>
            <person name="Moest M."/>
            <person name="Warren A I."/>
            <person name="Byers J.R.P. K."/>
            <person name="Montejo-Kovacevich G."/>
            <person name="Yen C E."/>
        </authorList>
    </citation>
    <scope>NUCLEOTIDE SEQUENCE [LARGE SCALE GENOMIC DNA]</scope>
</reference>
<dbReference type="EMBL" id="CADEBD010000284">
    <property type="protein sequence ID" value="CAB3228954.1"/>
    <property type="molecule type" value="Genomic_DNA"/>
</dbReference>
<proteinExistence type="predicted"/>
<feature type="coiled-coil region" evidence="1">
    <location>
        <begin position="21"/>
        <end position="55"/>
    </location>
</feature>
<comment type="caution">
    <text evidence="2">The sequence shown here is derived from an EMBL/GenBank/DDBJ whole genome shotgun (WGS) entry which is preliminary data.</text>
</comment>
<evidence type="ECO:0000313" key="3">
    <source>
        <dbReference type="Proteomes" id="UP000494256"/>
    </source>
</evidence>
<gene>
    <name evidence="2" type="ORF">APLA_LOCUS3750</name>
</gene>
<dbReference type="OrthoDB" id="416622at2759"/>
<keyword evidence="1" id="KW-0175">Coiled coil</keyword>
<accession>A0A8S0ZAZ5</accession>
<evidence type="ECO:0000256" key="1">
    <source>
        <dbReference type="SAM" id="Coils"/>
    </source>
</evidence>
<dbReference type="AlphaFoldDB" id="A0A8S0ZAZ5"/>
<sequence>MSCENDKLVLLKLKLKHEREVLKLRNKERSLTDDLSSLKREIDYLTEQLEASQLKSILKRQLTQNKHQISLIEICTSLENVKNEDHINVLNGHLKSFQELFDKGPAAFVVSILRTREMLEIGSAVGELEIGRGADVLGDYVVSRKVEYEENASHIFSPDVMTWLL</sequence>